<dbReference type="PANTHER" id="PTHR12072">
    <property type="entry name" value="CWF19, CELL CYCLE CONTROL PROTEIN"/>
    <property type="match status" value="1"/>
</dbReference>
<dbReference type="InterPro" id="IPR006767">
    <property type="entry name" value="Cwf19-like_C_dom-2"/>
</dbReference>
<sequence length="701" mass="80331">MGLEDFERELAAEKESRPKSGSSKPRDDERRHKHRHHHKSRHDDQGSHRRKRSRDRSHRDRERDDKHRSKRLKSASPQPTRNAGDEEEDEWVEKEAMAAPPTEDILDGRGDDSSEPQQRDSWMQAPSTLDVDYLQRSGRHKSPPSQFVTAKESHGKKIHAHEMEQLMRDLEDDEEEDPNFKDEPAQHEVLYTFGDSGSQWRMTKLKAVYRQAKDEGRPVDEVALDRYGDLRDFDDAREEERELSRRDTYGKDYVGLEKPSGEFFQERKLAAGIREQHDKAPQNDRALPEQGKELSTEPQPPPGSKIQLDQTALNKLKAKMMKAKLRKDPSAADLEAEYNAAVAASANGAQSDTVVLSNMDNRLLAGGRGTEVSAVTNKRGLERGTVTENSEMSIADMVRHERRTRNTSYANEGLLLANRIAKDTKFTNDLEYMNDNAEKLATRDIKSDTALRSTAVSNYQHTQRILDTCPLCHHEDRNEPPTAPLISLGTRTYLTLATEPELVRHGTVIVPVQHRSNLLECDDDEWEEIRNFQKSLTRLYASQDRGVIFYENAASSRDGRRHAALNAVPLPHHLVDAAPGFFKEAILASDEEWSQHRKIVDTAQGARERYGKAAFRKMMVKEMPYFHVWFGMDGGAGHVVEDERRWPKGDLFAREVLGGMLDRGVETVKRQGRWVRRDHRVEGFRKKWDAYDWTKVLLNGQ</sequence>
<evidence type="ECO:0000313" key="5">
    <source>
        <dbReference type="EMBL" id="KAF2221139.1"/>
    </source>
</evidence>
<feature type="compositionally biased region" description="Basic and acidic residues" evidence="2">
    <location>
        <begin position="275"/>
        <end position="295"/>
    </location>
</feature>
<feature type="domain" description="Cwf19-like protein C-terminal" evidence="3">
    <location>
        <begin position="592"/>
        <end position="694"/>
    </location>
</feature>
<dbReference type="Proteomes" id="UP000799538">
    <property type="component" value="Unassembled WGS sequence"/>
</dbReference>
<feature type="compositionally biased region" description="Basic and acidic residues" evidence="2">
    <location>
        <begin position="8"/>
        <end position="30"/>
    </location>
</feature>
<dbReference type="Pfam" id="PF04677">
    <property type="entry name" value="CwfJ_C_1"/>
    <property type="match status" value="1"/>
</dbReference>
<evidence type="ECO:0000313" key="6">
    <source>
        <dbReference type="Proteomes" id="UP000799538"/>
    </source>
</evidence>
<feature type="compositionally biased region" description="Basic and acidic residues" evidence="2">
    <location>
        <begin position="151"/>
        <end position="169"/>
    </location>
</feature>
<protein>
    <submittedName>
        <fullName evidence="5">Putative cell cycle control protein</fullName>
    </submittedName>
</protein>
<feature type="compositionally biased region" description="Polar residues" evidence="2">
    <location>
        <begin position="115"/>
        <end position="127"/>
    </location>
</feature>
<accession>A0A6A6G6C2</accession>
<dbReference type="GO" id="GO:0000398">
    <property type="term" value="P:mRNA splicing, via spliceosome"/>
    <property type="evidence" value="ECO:0007669"/>
    <property type="project" value="TreeGrafter"/>
</dbReference>
<evidence type="ECO:0000256" key="1">
    <source>
        <dbReference type="ARBA" id="ARBA00006795"/>
    </source>
</evidence>
<feature type="region of interest" description="Disordered" evidence="2">
    <location>
        <begin position="275"/>
        <end position="307"/>
    </location>
</feature>
<dbReference type="EMBL" id="ML992511">
    <property type="protein sequence ID" value="KAF2221139.1"/>
    <property type="molecule type" value="Genomic_DNA"/>
</dbReference>
<evidence type="ECO:0000259" key="3">
    <source>
        <dbReference type="Pfam" id="PF04676"/>
    </source>
</evidence>
<evidence type="ECO:0000256" key="2">
    <source>
        <dbReference type="SAM" id="MobiDB-lite"/>
    </source>
</evidence>
<dbReference type="InterPro" id="IPR036265">
    <property type="entry name" value="HIT-like_sf"/>
</dbReference>
<dbReference type="InterPro" id="IPR040194">
    <property type="entry name" value="Cwf19-like"/>
</dbReference>
<organism evidence="5 6">
    <name type="scientific">Elsinoe ampelina</name>
    <dbReference type="NCBI Taxonomy" id="302913"/>
    <lineage>
        <taxon>Eukaryota</taxon>
        <taxon>Fungi</taxon>
        <taxon>Dikarya</taxon>
        <taxon>Ascomycota</taxon>
        <taxon>Pezizomycotina</taxon>
        <taxon>Dothideomycetes</taxon>
        <taxon>Dothideomycetidae</taxon>
        <taxon>Myriangiales</taxon>
        <taxon>Elsinoaceae</taxon>
        <taxon>Elsinoe</taxon>
    </lineage>
</organism>
<feature type="region of interest" description="Disordered" evidence="2">
    <location>
        <begin position="1"/>
        <end position="185"/>
    </location>
</feature>
<gene>
    <name evidence="5" type="ORF">BDZ85DRAFT_290899</name>
</gene>
<comment type="similarity">
    <text evidence="1">Belongs to the CWF19 family.</text>
</comment>
<feature type="compositionally biased region" description="Basic residues" evidence="2">
    <location>
        <begin position="31"/>
        <end position="40"/>
    </location>
</feature>
<dbReference type="Pfam" id="PF04676">
    <property type="entry name" value="CwfJ_C_2"/>
    <property type="match status" value="1"/>
</dbReference>
<reference evidence="6" key="1">
    <citation type="journal article" date="2020" name="Stud. Mycol.">
        <title>101 Dothideomycetes genomes: A test case for predicting lifestyles and emergence of pathogens.</title>
        <authorList>
            <person name="Haridas S."/>
            <person name="Albert R."/>
            <person name="Binder M."/>
            <person name="Bloem J."/>
            <person name="LaButti K."/>
            <person name="Salamov A."/>
            <person name="Andreopoulos B."/>
            <person name="Baker S."/>
            <person name="Barry K."/>
            <person name="Bills G."/>
            <person name="Bluhm B."/>
            <person name="Cannon C."/>
            <person name="Castanera R."/>
            <person name="Culley D."/>
            <person name="Daum C."/>
            <person name="Ezra D."/>
            <person name="Gonzalez J."/>
            <person name="Henrissat B."/>
            <person name="Kuo A."/>
            <person name="Liang C."/>
            <person name="Lipzen A."/>
            <person name="Lutzoni F."/>
            <person name="Magnuson J."/>
            <person name="Mondo S."/>
            <person name="Nolan M."/>
            <person name="Ohm R."/>
            <person name="Pangilinan J."/>
            <person name="Park H.-J."/>
            <person name="Ramirez L."/>
            <person name="Alfaro M."/>
            <person name="Sun H."/>
            <person name="Tritt A."/>
            <person name="Yoshinaga Y."/>
            <person name="Zwiers L.-H."/>
            <person name="Turgeon B."/>
            <person name="Goodwin S."/>
            <person name="Spatafora J."/>
            <person name="Crous P."/>
            <person name="Grigoriev I."/>
        </authorList>
    </citation>
    <scope>NUCLEOTIDE SEQUENCE [LARGE SCALE GENOMIC DNA]</scope>
    <source>
        <strain evidence="6">CECT 20119</strain>
    </source>
</reference>
<dbReference type="SUPFAM" id="SSF54197">
    <property type="entry name" value="HIT-like"/>
    <property type="match status" value="1"/>
</dbReference>
<keyword evidence="6" id="KW-1185">Reference proteome</keyword>
<dbReference type="PANTHER" id="PTHR12072:SF5">
    <property type="entry name" value="CWF19-LIKE PROTEIN 2"/>
    <property type="match status" value="1"/>
</dbReference>
<dbReference type="OrthoDB" id="2113965at2759"/>
<proteinExistence type="inferred from homology"/>
<feature type="compositionally biased region" description="Basic and acidic residues" evidence="2">
    <location>
        <begin position="57"/>
        <end position="67"/>
    </location>
</feature>
<dbReference type="GO" id="GO:0071014">
    <property type="term" value="C:post-mRNA release spliceosomal complex"/>
    <property type="evidence" value="ECO:0007669"/>
    <property type="project" value="TreeGrafter"/>
</dbReference>
<dbReference type="InterPro" id="IPR006768">
    <property type="entry name" value="Cwf19-like_C_dom-1"/>
</dbReference>
<feature type="domain" description="Cwf19-like C-terminal" evidence="4">
    <location>
        <begin position="460"/>
        <end position="583"/>
    </location>
</feature>
<dbReference type="AlphaFoldDB" id="A0A6A6G6C2"/>
<name>A0A6A6G6C2_9PEZI</name>
<evidence type="ECO:0000259" key="4">
    <source>
        <dbReference type="Pfam" id="PF04677"/>
    </source>
</evidence>